<gene>
    <name evidence="4" type="ORF">LUZ61_016157</name>
</gene>
<feature type="compositionally biased region" description="Low complexity" evidence="2">
    <location>
        <begin position="227"/>
        <end position="239"/>
    </location>
</feature>
<dbReference type="GO" id="GO:0008270">
    <property type="term" value="F:zinc ion binding"/>
    <property type="evidence" value="ECO:0007669"/>
    <property type="project" value="UniProtKB-KW"/>
</dbReference>
<keyword evidence="5" id="KW-1185">Reference proteome</keyword>
<evidence type="ECO:0000256" key="2">
    <source>
        <dbReference type="SAM" id="MobiDB-lite"/>
    </source>
</evidence>
<sequence>MARESSPESDDELFNDIYGKAYTGPVKSTANSTAPGGDNNATKKPPSSLGPGSEEEDVLREPNAIPTDFTSRDARVWDAKAKATERNWHKRQQEEMICKLCGDPGHYTQGCPSTLGASKKTSDYFERVAARDPQVRALFPPKVISEIENDTGCKITMNEKFLFVSAKEHSLLSKGINRVHDMIQAAKEKLTNGSPRARSRSRSPRTRVSSPRGRGLSPRGRDRSPSKRGPSPVGRGSSPRGRDRSPSKRGSSPRSRDRSPRGRGLSPRRSYSPRRERSGSQRVHSPRNDRSRPHGERSFGDRAREDSLRFSRVSPHDYPKYGGSSTQGRSRSPTRHPPYPSDAYNRQYGGQNRNYEASLPAHKVSGWDVGGQQRADPGPGWDRKVGYPRTLEELEMEFNRETVDMTRGRDQEVDEEIYKHREKIRELRENYASKLSTLRNSHTNQWDDFLQHSISRQPLSHLPPPQGSYPPPNAYTDLTDPRNNSQYLSPTMPPMGGGGSQGMYPYSLDSASVYSAAPRPHDGYGNAYGRY</sequence>
<evidence type="ECO:0000259" key="3">
    <source>
        <dbReference type="PROSITE" id="PS50158"/>
    </source>
</evidence>
<feature type="region of interest" description="Disordered" evidence="2">
    <location>
        <begin position="456"/>
        <end position="507"/>
    </location>
</feature>
<dbReference type="AlphaFoldDB" id="A0AAD5Z506"/>
<keyword evidence="1" id="KW-0479">Metal-binding</keyword>
<dbReference type="SUPFAM" id="SSF57756">
    <property type="entry name" value="Retrovirus zinc finger-like domains"/>
    <property type="match status" value="1"/>
</dbReference>
<keyword evidence="1" id="KW-0863">Zinc-finger</keyword>
<organism evidence="4 5">
    <name type="scientific">Rhynchospora tenuis</name>
    <dbReference type="NCBI Taxonomy" id="198213"/>
    <lineage>
        <taxon>Eukaryota</taxon>
        <taxon>Viridiplantae</taxon>
        <taxon>Streptophyta</taxon>
        <taxon>Embryophyta</taxon>
        <taxon>Tracheophyta</taxon>
        <taxon>Spermatophyta</taxon>
        <taxon>Magnoliopsida</taxon>
        <taxon>Liliopsida</taxon>
        <taxon>Poales</taxon>
        <taxon>Cyperaceae</taxon>
        <taxon>Cyperoideae</taxon>
        <taxon>Rhynchosporeae</taxon>
        <taxon>Rhynchospora</taxon>
    </lineage>
</organism>
<dbReference type="PROSITE" id="PS50158">
    <property type="entry name" value="ZF_CCHC"/>
    <property type="match status" value="1"/>
</dbReference>
<evidence type="ECO:0000256" key="1">
    <source>
        <dbReference type="PROSITE-ProRule" id="PRU00047"/>
    </source>
</evidence>
<feature type="region of interest" description="Disordered" evidence="2">
    <location>
        <begin position="187"/>
        <end position="350"/>
    </location>
</feature>
<comment type="caution">
    <text evidence="4">The sequence shown here is derived from an EMBL/GenBank/DDBJ whole genome shotgun (WGS) entry which is preliminary data.</text>
</comment>
<dbReference type="EMBL" id="JAMRDG010000002">
    <property type="protein sequence ID" value="KAJ3686993.1"/>
    <property type="molecule type" value="Genomic_DNA"/>
</dbReference>
<keyword evidence="1" id="KW-0862">Zinc</keyword>
<accession>A0AAD5Z506</accession>
<protein>
    <recommendedName>
        <fullName evidence="3">CCHC-type domain-containing protein</fullName>
    </recommendedName>
</protein>
<dbReference type="InterPro" id="IPR001878">
    <property type="entry name" value="Znf_CCHC"/>
</dbReference>
<feature type="region of interest" description="Disordered" evidence="2">
    <location>
        <begin position="1"/>
        <end position="72"/>
    </location>
</feature>
<feature type="domain" description="CCHC-type" evidence="3">
    <location>
        <begin position="98"/>
        <end position="113"/>
    </location>
</feature>
<dbReference type="PANTHER" id="PTHR34210">
    <property type="entry name" value="OS01G0252900 PROTEIN"/>
    <property type="match status" value="1"/>
</dbReference>
<proteinExistence type="predicted"/>
<feature type="compositionally biased region" description="Basic and acidic residues" evidence="2">
    <location>
        <begin position="286"/>
        <end position="319"/>
    </location>
</feature>
<dbReference type="GO" id="GO:0003676">
    <property type="term" value="F:nucleic acid binding"/>
    <property type="evidence" value="ECO:0007669"/>
    <property type="project" value="InterPro"/>
</dbReference>
<dbReference type="InterPro" id="IPR036875">
    <property type="entry name" value="Znf_CCHC_sf"/>
</dbReference>
<evidence type="ECO:0000313" key="4">
    <source>
        <dbReference type="EMBL" id="KAJ3686993.1"/>
    </source>
</evidence>
<feature type="compositionally biased region" description="Low complexity" evidence="2">
    <location>
        <begin position="206"/>
        <end position="218"/>
    </location>
</feature>
<name>A0AAD5Z506_9POAL</name>
<dbReference type="PANTHER" id="PTHR34210:SF3">
    <property type="entry name" value="CCHC-TYPE DOMAIN-CONTAINING PROTEIN"/>
    <property type="match status" value="1"/>
</dbReference>
<reference evidence="4 5" key="1">
    <citation type="journal article" date="2022" name="Cell">
        <title>Repeat-based holocentromeres influence genome architecture and karyotype evolution.</title>
        <authorList>
            <person name="Hofstatter P.G."/>
            <person name="Thangavel G."/>
            <person name="Lux T."/>
            <person name="Neumann P."/>
            <person name="Vondrak T."/>
            <person name="Novak P."/>
            <person name="Zhang M."/>
            <person name="Costa L."/>
            <person name="Castellani M."/>
            <person name="Scott A."/>
            <person name="Toegelov H."/>
            <person name="Fuchs J."/>
            <person name="Mata-Sucre Y."/>
            <person name="Dias Y."/>
            <person name="Vanzela A.L.L."/>
            <person name="Huettel B."/>
            <person name="Almeida C.C.S."/>
            <person name="Simkova H."/>
            <person name="Souza G."/>
            <person name="Pedrosa-Harand A."/>
            <person name="Macas J."/>
            <person name="Mayer K.F.X."/>
            <person name="Houben A."/>
            <person name="Marques A."/>
        </authorList>
    </citation>
    <scope>NUCLEOTIDE SEQUENCE [LARGE SCALE GENOMIC DNA]</scope>
    <source>
        <strain evidence="4">RhyTen1mFocal</strain>
    </source>
</reference>
<feature type="compositionally biased region" description="Pro residues" evidence="2">
    <location>
        <begin position="461"/>
        <end position="473"/>
    </location>
</feature>
<evidence type="ECO:0000313" key="5">
    <source>
        <dbReference type="Proteomes" id="UP001210211"/>
    </source>
</evidence>
<feature type="compositionally biased region" description="Polar residues" evidence="2">
    <location>
        <begin position="26"/>
        <end position="42"/>
    </location>
</feature>
<dbReference type="Proteomes" id="UP001210211">
    <property type="component" value="Unassembled WGS sequence"/>
</dbReference>